<keyword evidence="1" id="KW-0732">Signal</keyword>
<dbReference type="RefSeq" id="WP_344887055.1">
    <property type="nucleotide sequence ID" value="NZ_BAAAWD010000002.1"/>
</dbReference>
<accession>A0ABP6K6L5</accession>
<reference evidence="3" key="1">
    <citation type="journal article" date="2019" name="Int. J. Syst. Evol. Microbiol.">
        <title>The Global Catalogue of Microorganisms (GCM) 10K type strain sequencing project: providing services to taxonomists for standard genome sequencing and annotation.</title>
        <authorList>
            <consortium name="The Broad Institute Genomics Platform"/>
            <consortium name="The Broad Institute Genome Sequencing Center for Infectious Disease"/>
            <person name="Wu L."/>
            <person name="Ma J."/>
        </authorList>
    </citation>
    <scope>NUCLEOTIDE SEQUENCE [LARGE SCALE GENOMIC DNA]</scope>
    <source>
        <strain evidence="3">JCM 3106</strain>
    </source>
</reference>
<comment type="caution">
    <text evidence="2">The sequence shown here is derived from an EMBL/GenBank/DDBJ whole genome shotgun (WGS) entry which is preliminary data.</text>
</comment>
<organism evidence="2 3">
    <name type="scientific">Streptosporangium longisporum</name>
    <dbReference type="NCBI Taxonomy" id="46187"/>
    <lineage>
        <taxon>Bacteria</taxon>
        <taxon>Bacillati</taxon>
        <taxon>Actinomycetota</taxon>
        <taxon>Actinomycetes</taxon>
        <taxon>Streptosporangiales</taxon>
        <taxon>Streptosporangiaceae</taxon>
        <taxon>Streptosporangium</taxon>
    </lineage>
</organism>
<name>A0ABP6K6L5_9ACTN</name>
<protein>
    <submittedName>
        <fullName evidence="2">Uncharacterized protein</fullName>
    </submittedName>
</protein>
<dbReference type="EMBL" id="BAAAWD010000002">
    <property type="protein sequence ID" value="GAA2986426.1"/>
    <property type="molecule type" value="Genomic_DNA"/>
</dbReference>
<feature type="chain" id="PRO_5047397505" evidence="1">
    <location>
        <begin position="22"/>
        <end position="111"/>
    </location>
</feature>
<evidence type="ECO:0000313" key="3">
    <source>
        <dbReference type="Proteomes" id="UP001499930"/>
    </source>
</evidence>
<dbReference type="Proteomes" id="UP001499930">
    <property type="component" value="Unassembled WGS sequence"/>
</dbReference>
<proteinExistence type="predicted"/>
<feature type="signal peptide" evidence="1">
    <location>
        <begin position="1"/>
        <end position="21"/>
    </location>
</feature>
<sequence>MFAVKPVLGALLLVGGIPAGALGPVTTAPTGNSETRIIATYKGKKIDLGKGWQGAQACAEFAVGDVRCYDTATEADLATQPASEVGTLGRPDCPSRWVCLWQDENFTGRRL</sequence>
<keyword evidence="3" id="KW-1185">Reference proteome</keyword>
<gene>
    <name evidence="2" type="ORF">GCM10017559_02570</name>
</gene>
<evidence type="ECO:0000313" key="2">
    <source>
        <dbReference type="EMBL" id="GAA2986426.1"/>
    </source>
</evidence>
<dbReference type="Pfam" id="PF03995">
    <property type="entry name" value="Inhibitor_I36"/>
    <property type="match status" value="1"/>
</dbReference>
<evidence type="ECO:0000256" key="1">
    <source>
        <dbReference type="SAM" id="SignalP"/>
    </source>
</evidence>